<gene>
    <name evidence="2" type="ORF">PHYPO_G00242030</name>
</gene>
<dbReference type="AlphaFoldDB" id="A0A5N5NCZ5"/>
<keyword evidence="3" id="KW-1185">Reference proteome</keyword>
<comment type="caution">
    <text evidence="2">The sequence shown here is derived from an EMBL/GenBank/DDBJ whole genome shotgun (WGS) entry which is preliminary data.</text>
</comment>
<sequence length="73" mass="8462">MSIVQNIMLWLNLHYVNTSPADQYNCGASLYLSAISISQCQWYLRKKSMEKVIEFKDVPVWNSTPECTNKDIC</sequence>
<keyword evidence="1" id="KW-0732">Signal</keyword>
<feature type="chain" id="PRO_5024416779" evidence="1">
    <location>
        <begin position="19"/>
        <end position="73"/>
    </location>
</feature>
<dbReference type="EMBL" id="VFJC01000010">
    <property type="protein sequence ID" value="KAB5565475.1"/>
    <property type="molecule type" value="Genomic_DNA"/>
</dbReference>
<proteinExistence type="predicted"/>
<evidence type="ECO:0000313" key="3">
    <source>
        <dbReference type="Proteomes" id="UP000327468"/>
    </source>
</evidence>
<accession>A0A5N5NCZ5</accession>
<evidence type="ECO:0000313" key="2">
    <source>
        <dbReference type="EMBL" id="KAB5565475.1"/>
    </source>
</evidence>
<organism evidence="2 3">
    <name type="scientific">Pangasianodon hypophthalmus</name>
    <name type="common">Striped catfish</name>
    <name type="synonym">Helicophagus hypophthalmus</name>
    <dbReference type="NCBI Taxonomy" id="310915"/>
    <lineage>
        <taxon>Eukaryota</taxon>
        <taxon>Metazoa</taxon>
        <taxon>Chordata</taxon>
        <taxon>Craniata</taxon>
        <taxon>Vertebrata</taxon>
        <taxon>Euteleostomi</taxon>
        <taxon>Actinopterygii</taxon>
        <taxon>Neopterygii</taxon>
        <taxon>Teleostei</taxon>
        <taxon>Ostariophysi</taxon>
        <taxon>Siluriformes</taxon>
        <taxon>Pangasiidae</taxon>
        <taxon>Pangasianodon</taxon>
    </lineage>
</organism>
<evidence type="ECO:0000256" key="1">
    <source>
        <dbReference type="SAM" id="SignalP"/>
    </source>
</evidence>
<protein>
    <submittedName>
        <fullName evidence="2">Uncharacterized protein</fullName>
    </submittedName>
</protein>
<dbReference type="Proteomes" id="UP000327468">
    <property type="component" value="Chromosome 9"/>
</dbReference>
<feature type="signal peptide" evidence="1">
    <location>
        <begin position="1"/>
        <end position="18"/>
    </location>
</feature>
<reference evidence="2 3" key="1">
    <citation type="submission" date="2019-06" db="EMBL/GenBank/DDBJ databases">
        <title>A chromosome-scale genome assembly of the striped catfish, Pangasianodon hypophthalmus.</title>
        <authorList>
            <person name="Wen M."/>
            <person name="Zahm M."/>
            <person name="Roques C."/>
            <person name="Cabau C."/>
            <person name="Klopp C."/>
            <person name="Donnadieu C."/>
            <person name="Jouanno E."/>
            <person name="Avarre J.-C."/>
            <person name="Campet M."/>
            <person name="Ha T.T.T."/>
            <person name="Dugue R."/>
            <person name="Lampietro C."/>
            <person name="Louis A."/>
            <person name="Herpin A."/>
            <person name="Echchiki A."/>
            <person name="Berthelot C."/>
            <person name="Parey E."/>
            <person name="Roest-Crollius H."/>
            <person name="Braasch I."/>
            <person name="Postlethwait J."/>
            <person name="Bobe J."/>
            <person name="Montfort J."/>
            <person name="Bouchez O."/>
            <person name="Begum T."/>
            <person name="Schartl M."/>
            <person name="Guiguen Y."/>
        </authorList>
    </citation>
    <scope>NUCLEOTIDE SEQUENCE [LARGE SCALE GENOMIC DNA]</scope>
    <source>
        <strain evidence="2 3">Indonesia</strain>
        <tissue evidence="2">Blood</tissue>
    </source>
</reference>
<name>A0A5N5NCZ5_PANHP</name>